<evidence type="ECO:0000313" key="3">
    <source>
        <dbReference type="EMBL" id="PZX30732.1"/>
    </source>
</evidence>
<accession>A0A2W7QYK0</accession>
<keyword evidence="4" id="KW-1185">Reference proteome</keyword>
<evidence type="ECO:0000259" key="2">
    <source>
        <dbReference type="Pfam" id="PF09834"/>
    </source>
</evidence>
<dbReference type="Proteomes" id="UP000249638">
    <property type="component" value="Unassembled WGS sequence"/>
</dbReference>
<dbReference type="InterPro" id="IPR018638">
    <property type="entry name" value="DUF2061_membrane"/>
</dbReference>
<protein>
    <submittedName>
        <fullName evidence="3">Membrane protein</fullName>
    </submittedName>
</protein>
<evidence type="ECO:0000256" key="1">
    <source>
        <dbReference type="SAM" id="MobiDB-lite"/>
    </source>
</evidence>
<feature type="compositionally biased region" description="Low complexity" evidence="1">
    <location>
        <begin position="68"/>
        <end position="84"/>
    </location>
</feature>
<gene>
    <name evidence="3" type="ORF">C7416_103462</name>
</gene>
<proteinExistence type="predicted"/>
<dbReference type="EMBL" id="QKZN01000003">
    <property type="protein sequence ID" value="PZX30732.1"/>
    <property type="molecule type" value="Genomic_DNA"/>
</dbReference>
<sequence>MAKTLTFGIMHLGIAFSVTYALTGSLAVSGAVTFIEPAINTVAHYFFDKYWDKRDKRQHRQAPATRDSASAAAGNGADAGLVSA</sequence>
<feature type="region of interest" description="Disordered" evidence="1">
    <location>
        <begin position="57"/>
        <end position="84"/>
    </location>
</feature>
<dbReference type="Pfam" id="PF09834">
    <property type="entry name" value="DUF2061"/>
    <property type="match status" value="1"/>
</dbReference>
<name>A0A2W7QYK0_9BURK</name>
<organism evidence="3 4">
    <name type="scientific">Cupriavidus phytorum</name>
    <dbReference type="NCBI Taxonomy" id="3024399"/>
    <lineage>
        <taxon>Bacteria</taxon>
        <taxon>Pseudomonadati</taxon>
        <taxon>Pseudomonadota</taxon>
        <taxon>Betaproteobacteria</taxon>
        <taxon>Burkholderiales</taxon>
        <taxon>Burkholderiaceae</taxon>
        <taxon>Cupriavidus</taxon>
    </lineage>
</organism>
<evidence type="ECO:0000313" key="4">
    <source>
        <dbReference type="Proteomes" id="UP000249638"/>
    </source>
</evidence>
<dbReference type="AlphaFoldDB" id="A0A2W7QYK0"/>
<feature type="domain" description="DUF2061" evidence="2">
    <location>
        <begin position="1"/>
        <end position="52"/>
    </location>
</feature>
<reference evidence="3" key="1">
    <citation type="submission" date="2018-06" db="EMBL/GenBank/DDBJ databases">
        <title>Genomic Encyclopedia of Type Strains, Phase IV (KMG-V): Genome sequencing to study the core and pangenomes of soil and plant-associated prokaryotes.</title>
        <authorList>
            <person name="Whitman W."/>
        </authorList>
    </citation>
    <scope>NUCLEOTIDE SEQUENCE [LARGE SCALE GENOMIC DNA]</scope>
    <source>
        <strain evidence="3">MLR2-44</strain>
    </source>
</reference>
<comment type="caution">
    <text evidence="3">The sequence shown here is derived from an EMBL/GenBank/DDBJ whole genome shotgun (WGS) entry which is preliminary data.</text>
</comment>